<sequence>KGKINIVPYILSYAYYFSLGLSIISEAPSLYGKEETTNVNIEVLRFFNWNHIIGLLLFIISSKAQIQSHMILAKLRKNSKGEKYFSK</sequence>
<keyword evidence="1" id="KW-0472">Membrane</keyword>
<keyword evidence="1" id="KW-0812">Transmembrane</keyword>
<reference evidence="2 3" key="1">
    <citation type="journal article" date="2018" name="Gigascience">
        <title>Genomes of trombidid mites reveal novel predicted allergens and laterally-transferred genes associated with secondary metabolism.</title>
        <authorList>
            <person name="Dong X."/>
            <person name="Chaisiri K."/>
            <person name="Xia D."/>
            <person name="Armstrong S.D."/>
            <person name="Fang Y."/>
            <person name="Donnelly M.J."/>
            <person name="Kadowaki T."/>
            <person name="McGarry J.W."/>
            <person name="Darby A.C."/>
            <person name="Makepeace B.L."/>
        </authorList>
    </citation>
    <scope>NUCLEOTIDE SEQUENCE [LARGE SCALE GENOMIC DNA]</scope>
    <source>
        <strain evidence="2">UoL-WK</strain>
    </source>
</reference>
<accession>A0A3S3NV61</accession>
<dbReference type="STRING" id="1965070.A0A3S3NV61"/>
<protein>
    <submittedName>
        <fullName evidence="2">Polyprenol reductase-like isoform X1</fullName>
    </submittedName>
</protein>
<keyword evidence="1" id="KW-1133">Transmembrane helix</keyword>
<name>A0A3S3NV61_9ACAR</name>
<proteinExistence type="predicted"/>
<gene>
    <name evidence="2" type="ORF">B4U79_07494</name>
</gene>
<feature type="transmembrane region" description="Helical" evidence="1">
    <location>
        <begin position="7"/>
        <end position="27"/>
    </location>
</feature>
<feature type="non-terminal residue" evidence="2">
    <location>
        <position position="1"/>
    </location>
</feature>
<keyword evidence="3" id="KW-1185">Reference proteome</keyword>
<dbReference type="AlphaFoldDB" id="A0A3S3NV61"/>
<dbReference type="OrthoDB" id="5788137at2759"/>
<evidence type="ECO:0000256" key="1">
    <source>
        <dbReference type="SAM" id="Phobius"/>
    </source>
</evidence>
<dbReference type="EMBL" id="NCKU01007602">
    <property type="protein sequence ID" value="RWS02524.1"/>
    <property type="molecule type" value="Genomic_DNA"/>
</dbReference>
<organism evidence="2 3">
    <name type="scientific">Dinothrombium tinctorium</name>
    <dbReference type="NCBI Taxonomy" id="1965070"/>
    <lineage>
        <taxon>Eukaryota</taxon>
        <taxon>Metazoa</taxon>
        <taxon>Ecdysozoa</taxon>
        <taxon>Arthropoda</taxon>
        <taxon>Chelicerata</taxon>
        <taxon>Arachnida</taxon>
        <taxon>Acari</taxon>
        <taxon>Acariformes</taxon>
        <taxon>Trombidiformes</taxon>
        <taxon>Prostigmata</taxon>
        <taxon>Anystina</taxon>
        <taxon>Parasitengona</taxon>
        <taxon>Trombidioidea</taxon>
        <taxon>Trombidiidae</taxon>
        <taxon>Dinothrombium</taxon>
    </lineage>
</organism>
<dbReference type="Proteomes" id="UP000285301">
    <property type="component" value="Unassembled WGS sequence"/>
</dbReference>
<evidence type="ECO:0000313" key="2">
    <source>
        <dbReference type="EMBL" id="RWS02524.1"/>
    </source>
</evidence>
<comment type="caution">
    <text evidence="2">The sequence shown here is derived from an EMBL/GenBank/DDBJ whole genome shotgun (WGS) entry which is preliminary data.</text>
</comment>
<feature type="transmembrane region" description="Helical" evidence="1">
    <location>
        <begin position="47"/>
        <end position="66"/>
    </location>
</feature>
<evidence type="ECO:0000313" key="3">
    <source>
        <dbReference type="Proteomes" id="UP000285301"/>
    </source>
</evidence>